<evidence type="ECO:0000313" key="1">
    <source>
        <dbReference type="EMBL" id="CAG7829838.1"/>
    </source>
</evidence>
<accession>A0A8J2LE12</accession>
<dbReference type="Proteomes" id="UP000708208">
    <property type="component" value="Unassembled WGS sequence"/>
</dbReference>
<proteinExistence type="predicted"/>
<dbReference type="AlphaFoldDB" id="A0A8J2LE12"/>
<evidence type="ECO:0000313" key="2">
    <source>
        <dbReference type="Proteomes" id="UP000708208"/>
    </source>
</evidence>
<comment type="caution">
    <text evidence="1">The sequence shown here is derived from an EMBL/GenBank/DDBJ whole genome shotgun (WGS) entry which is preliminary data.</text>
</comment>
<gene>
    <name evidence="1" type="ORF">AFUS01_LOCUS39681</name>
</gene>
<reference evidence="1" key="1">
    <citation type="submission" date="2021-06" db="EMBL/GenBank/DDBJ databases">
        <authorList>
            <person name="Hodson N. C."/>
            <person name="Mongue J. A."/>
            <person name="Jaron S. K."/>
        </authorList>
    </citation>
    <scope>NUCLEOTIDE SEQUENCE</scope>
</reference>
<name>A0A8J2LE12_9HEXA</name>
<organism evidence="1 2">
    <name type="scientific">Allacma fusca</name>
    <dbReference type="NCBI Taxonomy" id="39272"/>
    <lineage>
        <taxon>Eukaryota</taxon>
        <taxon>Metazoa</taxon>
        <taxon>Ecdysozoa</taxon>
        <taxon>Arthropoda</taxon>
        <taxon>Hexapoda</taxon>
        <taxon>Collembola</taxon>
        <taxon>Symphypleona</taxon>
        <taxon>Sminthuridae</taxon>
        <taxon>Allacma</taxon>
    </lineage>
</organism>
<dbReference type="EMBL" id="CAJVCH010553197">
    <property type="protein sequence ID" value="CAG7829838.1"/>
    <property type="molecule type" value="Genomic_DNA"/>
</dbReference>
<sequence length="117" mass="13404">MHELILKTLINTVLVATVFLHKTTSTRKLGVASFPSYDSRFAKYSFVSPEKIKALVEFEWSVYARIKPLYDSYTINQTRNKAESDDTFCSNSGTRVKMYLDDFQKSILKSLTRAGFS</sequence>
<keyword evidence="2" id="KW-1185">Reference proteome</keyword>
<protein>
    <submittedName>
        <fullName evidence="1">Uncharacterized protein</fullName>
    </submittedName>
</protein>
<feature type="non-terminal residue" evidence="1">
    <location>
        <position position="117"/>
    </location>
</feature>